<comment type="caution">
    <text evidence="1">The sequence shown here is derived from an EMBL/GenBank/DDBJ whole genome shotgun (WGS) entry which is preliminary data.</text>
</comment>
<dbReference type="AlphaFoldDB" id="A0A9N7VH40"/>
<dbReference type="EMBL" id="CADEAL010004019">
    <property type="protein sequence ID" value="CAB1449555.1"/>
    <property type="molecule type" value="Genomic_DNA"/>
</dbReference>
<evidence type="ECO:0000313" key="1">
    <source>
        <dbReference type="EMBL" id="CAB1449555.1"/>
    </source>
</evidence>
<reference evidence="1" key="1">
    <citation type="submission" date="2020-03" db="EMBL/GenBank/DDBJ databases">
        <authorList>
            <person name="Weist P."/>
        </authorList>
    </citation>
    <scope>NUCLEOTIDE SEQUENCE</scope>
</reference>
<evidence type="ECO:0000313" key="2">
    <source>
        <dbReference type="Proteomes" id="UP001153269"/>
    </source>
</evidence>
<keyword evidence="2" id="KW-1185">Reference proteome</keyword>
<name>A0A9N7VH40_PLEPL</name>
<proteinExistence type="predicted"/>
<accession>A0A9N7VH40</accession>
<organism evidence="1 2">
    <name type="scientific">Pleuronectes platessa</name>
    <name type="common">European plaice</name>
    <dbReference type="NCBI Taxonomy" id="8262"/>
    <lineage>
        <taxon>Eukaryota</taxon>
        <taxon>Metazoa</taxon>
        <taxon>Chordata</taxon>
        <taxon>Craniata</taxon>
        <taxon>Vertebrata</taxon>
        <taxon>Euteleostomi</taxon>
        <taxon>Actinopterygii</taxon>
        <taxon>Neopterygii</taxon>
        <taxon>Teleostei</taxon>
        <taxon>Neoteleostei</taxon>
        <taxon>Acanthomorphata</taxon>
        <taxon>Carangaria</taxon>
        <taxon>Pleuronectiformes</taxon>
        <taxon>Pleuronectoidei</taxon>
        <taxon>Pleuronectidae</taxon>
        <taxon>Pleuronectes</taxon>
    </lineage>
</organism>
<gene>
    <name evidence="1" type="ORF">PLEPLA_LOCUS37238</name>
</gene>
<sequence>MAIARERDHVGVYVKRRLCDACPSLKLSLNRRFGCARLSMGDLNVENSTSSITHHSYTASAAVRGDLAFTVLPKDTSTRGREEPGIKPPTFWFVDDPLYLPNHHCCQ</sequence>
<dbReference type="Proteomes" id="UP001153269">
    <property type="component" value="Unassembled WGS sequence"/>
</dbReference>
<protein>
    <submittedName>
        <fullName evidence="1">Uncharacterized protein</fullName>
    </submittedName>
</protein>